<evidence type="ECO:0000256" key="1">
    <source>
        <dbReference type="SAM" id="Phobius"/>
    </source>
</evidence>
<sequence>MTRQYWQIRCRTNQSGQVYPPVDTNRYQLPQSGAFKSHKKWHVFSAKAEEAAAPSAESRKRFSLSAGSLAVLVILSAALIATAGALAAAIFTCFIMKQLTAGRSKLPTINLPQSPSTITRLSPAETTKDLKHMHIINSNRVSDLI</sequence>
<dbReference type="WBParaSite" id="maker-uti_cns_0007554-snap-gene-0.8-mRNA-1">
    <property type="protein sequence ID" value="maker-uti_cns_0007554-snap-gene-0.8-mRNA-1"/>
    <property type="gene ID" value="maker-uti_cns_0007554-snap-gene-0.8"/>
</dbReference>
<feature type="transmembrane region" description="Helical" evidence="1">
    <location>
        <begin position="69"/>
        <end position="95"/>
    </location>
</feature>
<protein>
    <submittedName>
        <fullName evidence="3">Uncharacterized protein</fullName>
    </submittedName>
</protein>
<evidence type="ECO:0000313" key="3">
    <source>
        <dbReference type="WBParaSite" id="maker-uti_cns_0007554-snap-gene-0.8-mRNA-1"/>
    </source>
</evidence>
<dbReference type="Proteomes" id="UP000095280">
    <property type="component" value="Unplaced"/>
</dbReference>
<accession>A0A1I8HRR3</accession>
<organism evidence="2 3">
    <name type="scientific">Macrostomum lignano</name>
    <dbReference type="NCBI Taxonomy" id="282301"/>
    <lineage>
        <taxon>Eukaryota</taxon>
        <taxon>Metazoa</taxon>
        <taxon>Spiralia</taxon>
        <taxon>Lophotrochozoa</taxon>
        <taxon>Platyhelminthes</taxon>
        <taxon>Rhabditophora</taxon>
        <taxon>Macrostomorpha</taxon>
        <taxon>Macrostomida</taxon>
        <taxon>Macrostomidae</taxon>
        <taxon>Macrostomum</taxon>
    </lineage>
</organism>
<keyword evidence="2" id="KW-1185">Reference proteome</keyword>
<dbReference type="AlphaFoldDB" id="A0A1I8HRR3"/>
<evidence type="ECO:0000313" key="2">
    <source>
        <dbReference type="Proteomes" id="UP000095280"/>
    </source>
</evidence>
<keyword evidence="1" id="KW-0472">Membrane</keyword>
<keyword evidence="1" id="KW-1133">Transmembrane helix</keyword>
<keyword evidence="1" id="KW-0812">Transmembrane</keyword>
<name>A0A1I8HRR3_9PLAT</name>
<proteinExistence type="predicted"/>
<reference evidence="3" key="1">
    <citation type="submission" date="2016-11" db="UniProtKB">
        <authorList>
            <consortium name="WormBaseParasite"/>
        </authorList>
    </citation>
    <scope>IDENTIFICATION</scope>
</reference>